<evidence type="ECO:0000256" key="2">
    <source>
        <dbReference type="ARBA" id="ARBA00022777"/>
    </source>
</evidence>
<dbReference type="GO" id="GO:0016301">
    <property type="term" value="F:kinase activity"/>
    <property type="evidence" value="ECO:0007669"/>
    <property type="project" value="UniProtKB-KW"/>
</dbReference>
<reference evidence="6" key="2">
    <citation type="submission" date="2020-09" db="EMBL/GenBank/DDBJ databases">
        <authorList>
            <person name="Sun Q."/>
            <person name="Ohkuma M."/>
        </authorList>
    </citation>
    <scope>NUCLEOTIDE SEQUENCE</scope>
    <source>
        <strain evidence="6">JCM 3086</strain>
    </source>
</reference>
<dbReference type="CDD" id="cd16917">
    <property type="entry name" value="HATPase_UhpB-NarQ-NarX-like"/>
    <property type="match status" value="1"/>
</dbReference>
<dbReference type="Proteomes" id="UP000657574">
    <property type="component" value="Unassembled WGS sequence"/>
</dbReference>
<keyword evidence="1" id="KW-0808">Transferase</keyword>
<evidence type="ECO:0000313" key="6">
    <source>
        <dbReference type="EMBL" id="GGJ43333.1"/>
    </source>
</evidence>
<name>A0A917P0Y0_9ACTN</name>
<keyword evidence="2" id="KW-0418">Kinase</keyword>
<dbReference type="Pfam" id="PF02518">
    <property type="entry name" value="HATPase_c"/>
    <property type="match status" value="1"/>
</dbReference>
<sequence>MVEAQRIAQESQREVRDVARGYREADLGVELAGAQGVLNAAGIRCEVTGDAAGLPAGVQSALAWVVQEATTNVLRHGDAVECRVGLRMREGRVVLTVENDGVVGSESQDGRAVGSEGSGQGGDAVAGGGSGLAGLRERLAVVDGTLEAGPFGKDGFRLVARVPLAKAAVSEVTS</sequence>
<feature type="region of interest" description="Disordered" evidence="4">
    <location>
        <begin position="105"/>
        <end position="126"/>
    </location>
</feature>
<evidence type="ECO:0000256" key="4">
    <source>
        <dbReference type="SAM" id="MobiDB-lite"/>
    </source>
</evidence>
<organism evidence="6 7">
    <name type="scientific">Streptomyces brasiliensis</name>
    <dbReference type="NCBI Taxonomy" id="1954"/>
    <lineage>
        <taxon>Bacteria</taxon>
        <taxon>Bacillati</taxon>
        <taxon>Actinomycetota</taxon>
        <taxon>Actinomycetes</taxon>
        <taxon>Kitasatosporales</taxon>
        <taxon>Streptomycetaceae</taxon>
        <taxon>Streptomyces</taxon>
    </lineage>
</organism>
<dbReference type="PANTHER" id="PTHR24421">
    <property type="entry name" value="NITRATE/NITRITE SENSOR PROTEIN NARX-RELATED"/>
    <property type="match status" value="1"/>
</dbReference>
<dbReference type="PANTHER" id="PTHR24421:SF63">
    <property type="entry name" value="SENSOR HISTIDINE KINASE DESK"/>
    <property type="match status" value="1"/>
</dbReference>
<dbReference type="InterPro" id="IPR050482">
    <property type="entry name" value="Sensor_HK_TwoCompSys"/>
</dbReference>
<protein>
    <recommendedName>
        <fullName evidence="5">Histidine kinase/HSP90-like ATPase domain-containing protein</fullName>
    </recommendedName>
</protein>
<dbReference type="EMBL" id="BMQA01000028">
    <property type="protein sequence ID" value="GGJ43333.1"/>
    <property type="molecule type" value="Genomic_DNA"/>
</dbReference>
<evidence type="ECO:0000313" key="7">
    <source>
        <dbReference type="Proteomes" id="UP000657574"/>
    </source>
</evidence>
<dbReference type="InterPro" id="IPR036890">
    <property type="entry name" value="HATPase_C_sf"/>
</dbReference>
<dbReference type="SUPFAM" id="SSF55874">
    <property type="entry name" value="ATPase domain of HSP90 chaperone/DNA topoisomerase II/histidine kinase"/>
    <property type="match status" value="1"/>
</dbReference>
<evidence type="ECO:0000259" key="5">
    <source>
        <dbReference type="Pfam" id="PF02518"/>
    </source>
</evidence>
<keyword evidence="3" id="KW-0902">Two-component regulatory system</keyword>
<evidence type="ECO:0000256" key="1">
    <source>
        <dbReference type="ARBA" id="ARBA00022679"/>
    </source>
</evidence>
<dbReference type="InterPro" id="IPR003594">
    <property type="entry name" value="HATPase_dom"/>
</dbReference>
<accession>A0A917P0Y0</accession>
<proteinExistence type="predicted"/>
<reference evidence="6" key="1">
    <citation type="journal article" date="2014" name="Int. J. Syst. Evol. Microbiol.">
        <title>Complete genome sequence of Corynebacterium casei LMG S-19264T (=DSM 44701T), isolated from a smear-ripened cheese.</title>
        <authorList>
            <consortium name="US DOE Joint Genome Institute (JGI-PGF)"/>
            <person name="Walter F."/>
            <person name="Albersmeier A."/>
            <person name="Kalinowski J."/>
            <person name="Ruckert C."/>
        </authorList>
    </citation>
    <scope>NUCLEOTIDE SEQUENCE</scope>
    <source>
        <strain evidence="6">JCM 3086</strain>
    </source>
</reference>
<dbReference type="Gene3D" id="3.30.565.10">
    <property type="entry name" value="Histidine kinase-like ATPase, C-terminal domain"/>
    <property type="match status" value="1"/>
</dbReference>
<dbReference type="GO" id="GO:0000160">
    <property type="term" value="P:phosphorelay signal transduction system"/>
    <property type="evidence" value="ECO:0007669"/>
    <property type="project" value="UniProtKB-KW"/>
</dbReference>
<feature type="compositionally biased region" description="Gly residues" evidence="4">
    <location>
        <begin position="116"/>
        <end position="126"/>
    </location>
</feature>
<keyword evidence="7" id="KW-1185">Reference proteome</keyword>
<comment type="caution">
    <text evidence="6">The sequence shown here is derived from an EMBL/GenBank/DDBJ whole genome shotgun (WGS) entry which is preliminary data.</text>
</comment>
<feature type="domain" description="Histidine kinase/HSP90-like ATPase" evidence="5">
    <location>
        <begin position="58"/>
        <end position="165"/>
    </location>
</feature>
<evidence type="ECO:0000256" key="3">
    <source>
        <dbReference type="ARBA" id="ARBA00023012"/>
    </source>
</evidence>
<dbReference type="AlphaFoldDB" id="A0A917P0Y0"/>
<gene>
    <name evidence="6" type="ORF">GCM10010121_063210</name>
</gene>